<keyword evidence="2" id="KW-1185">Reference proteome</keyword>
<dbReference type="EMBL" id="CALTRL010001433">
    <property type="protein sequence ID" value="CAH7672482.1"/>
    <property type="molecule type" value="Genomic_DNA"/>
</dbReference>
<proteinExistence type="predicted"/>
<sequence>MSPPPGVPQRITDPISLMNSNPHLTQSIAQLRHIQDVLKNPNLPPSECENATLRGQELCDAVAALMDILLMNLIDKTREIKIDPLSSFINLRLASVTVSENQTILKYLRSLPRLKRRFRTKQKDKEYFLEDSGGSSDGSSETVKRSLVVPWLMVTVVSFQDERKNFLVELNEIKGLIQTISWIGQTAVDLLDNPSNLTVISPSLNRSLERWMMVSDSLSLLNCLIGYPITLFDRADVRRLDCWTRLEMI</sequence>
<gene>
    <name evidence="1" type="ORF">PPACK8108_LOCUS7294</name>
</gene>
<dbReference type="Proteomes" id="UP001153365">
    <property type="component" value="Unassembled WGS sequence"/>
</dbReference>
<evidence type="ECO:0000313" key="2">
    <source>
        <dbReference type="Proteomes" id="UP001153365"/>
    </source>
</evidence>
<accession>A0AAV0ASK2</accession>
<organism evidence="1 2">
    <name type="scientific">Phakopsora pachyrhizi</name>
    <name type="common">Asian soybean rust disease fungus</name>
    <dbReference type="NCBI Taxonomy" id="170000"/>
    <lineage>
        <taxon>Eukaryota</taxon>
        <taxon>Fungi</taxon>
        <taxon>Dikarya</taxon>
        <taxon>Basidiomycota</taxon>
        <taxon>Pucciniomycotina</taxon>
        <taxon>Pucciniomycetes</taxon>
        <taxon>Pucciniales</taxon>
        <taxon>Phakopsoraceae</taxon>
        <taxon>Phakopsora</taxon>
    </lineage>
</organism>
<evidence type="ECO:0000313" key="1">
    <source>
        <dbReference type="EMBL" id="CAH7672482.1"/>
    </source>
</evidence>
<reference evidence="1" key="1">
    <citation type="submission" date="2022-06" db="EMBL/GenBank/DDBJ databases">
        <authorList>
            <consortium name="SYNGENTA / RWTH Aachen University"/>
        </authorList>
    </citation>
    <scope>NUCLEOTIDE SEQUENCE</scope>
</reference>
<dbReference type="AlphaFoldDB" id="A0AAV0ASK2"/>
<comment type="caution">
    <text evidence="1">The sequence shown here is derived from an EMBL/GenBank/DDBJ whole genome shotgun (WGS) entry which is preliminary data.</text>
</comment>
<protein>
    <submittedName>
        <fullName evidence="1">Uncharacterized protein</fullName>
    </submittedName>
</protein>
<name>A0AAV0ASK2_PHAPC</name>